<feature type="compositionally biased region" description="Low complexity" evidence="3">
    <location>
        <begin position="61"/>
        <end position="75"/>
    </location>
</feature>
<dbReference type="Proteomes" id="UP000030671">
    <property type="component" value="Unassembled WGS sequence"/>
</dbReference>
<feature type="region of interest" description="Disordered" evidence="3">
    <location>
        <begin position="968"/>
        <end position="1038"/>
    </location>
</feature>
<dbReference type="CDD" id="cd06224">
    <property type="entry name" value="REM"/>
    <property type="match status" value="1"/>
</dbReference>
<dbReference type="EMBL" id="KI925460">
    <property type="protein sequence ID" value="ETW79788.1"/>
    <property type="molecule type" value="Genomic_DNA"/>
</dbReference>
<feature type="region of interest" description="Disordered" evidence="3">
    <location>
        <begin position="205"/>
        <end position="227"/>
    </location>
</feature>
<dbReference type="PROSITE" id="PS50009">
    <property type="entry name" value="RASGEF_CAT"/>
    <property type="match status" value="1"/>
</dbReference>
<dbReference type="InterPro" id="IPR036964">
    <property type="entry name" value="RASGEF_cat_dom_sf"/>
</dbReference>
<dbReference type="KEGG" id="hir:HETIRDRAFT_386311"/>
<dbReference type="GO" id="GO:0005085">
    <property type="term" value="F:guanyl-nucleotide exchange factor activity"/>
    <property type="evidence" value="ECO:0007669"/>
    <property type="project" value="UniProtKB-KW"/>
</dbReference>
<feature type="compositionally biased region" description="Low complexity" evidence="3">
    <location>
        <begin position="790"/>
        <end position="807"/>
    </location>
</feature>
<feature type="region of interest" description="Disordered" evidence="3">
    <location>
        <begin position="1289"/>
        <end position="1312"/>
    </location>
</feature>
<dbReference type="SMART" id="SM00229">
    <property type="entry name" value="RasGEFN"/>
    <property type="match status" value="1"/>
</dbReference>
<name>W4K1V6_HETIT</name>
<gene>
    <name evidence="6" type="ORF">HETIRDRAFT_386311</name>
</gene>
<feature type="region of interest" description="Disordered" evidence="3">
    <location>
        <begin position="61"/>
        <end position="180"/>
    </location>
</feature>
<dbReference type="eggNOG" id="KOG3417">
    <property type="taxonomic scope" value="Eukaryota"/>
</dbReference>
<feature type="domain" description="N-terminal Ras-GEF" evidence="5">
    <location>
        <begin position="447"/>
        <end position="572"/>
    </location>
</feature>
<protein>
    <recommendedName>
        <fullName evidence="8">Ras GEF</fullName>
    </recommendedName>
</protein>
<evidence type="ECO:0000259" key="4">
    <source>
        <dbReference type="PROSITE" id="PS50009"/>
    </source>
</evidence>
<dbReference type="RefSeq" id="XP_009548338.1">
    <property type="nucleotide sequence ID" value="XM_009550043.1"/>
</dbReference>
<dbReference type="GO" id="GO:0007265">
    <property type="term" value="P:Ras protein signal transduction"/>
    <property type="evidence" value="ECO:0007669"/>
    <property type="project" value="TreeGrafter"/>
</dbReference>
<evidence type="ECO:0000256" key="1">
    <source>
        <dbReference type="ARBA" id="ARBA00022658"/>
    </source>
</evidence>
<feature type="region of interest" description="Disordered" evidence="3">
    <location>
        <begin position="885"/>
        <end position="908"/>
    </location>
</feature>
<dbReference type="Pfam" id="PF00617">
    <property type="entry name" value="RasGEF"/>
    <property type="match status" value="1"/>
</dbReference>
<dbReference type="InParanoid" id="W4K1V6"/>
<dbReference type="GO" id="GO:0005886">
    <property type="term" value="C:plasma membrane"/>
    <property type="evidence" value="ECO:0007669"/>
    <property type="project" value="TreeGrafter"/>
</dbReference>
<dbReference type="PROSITE" id="PS50212">
    <property type="entry name" value="RASGEF_NTER"/>
    <property type="match status" value="1"/>
</dbReference>
<evidence type="ECO:0000256" key="3">
    <source>
        <dbReference type="SAM" id="MobiDB-lite"/>
    </source>
</evidence>
<dbReference type="STRING" id="747525.W4K1V6"/>
<keyword evidence="1 2" id="KW-0344">Guanine-nucleotide releasing factor</keyword>
<dbReference type="InterPro" id="IPR008937">
    <property type="entry name" value="Ras-like_GEF"/>
</dbReference>
<dbReference type="PANTHER" id="PTHR23113">
    <property type="entry name" value="GUANINE NUCLEOTIDE EXCHANGE FACTOR"/>
    <property type="match status" value="1"/>
</dbReference>
<dbReference type="HOGENOM" id="CLU_000992_0_0_1"/>
<feature type="compositionally biased region" description="Low complexity" evidence="3">
    <location>
        <begin position="205"/>
        <end position="219"/>
    </location>
</feature>
<organism evidence="6 7">
    <name type="scientific">Heterobasidion irregulare (strain TC 32-1)</name>
    <dbReference type="NCBI Taxonomy" id="747525"/>
    <lineage>
        <taxon>Eukaryota</taxon>
        <taxon>Fungi</taxon>
        <taxon>Dikarya</taxon>
        <taxon>Basidiomycota</taxon>
        <taxon>Agaricomycotina</taxon>
        <taxon>Agaricomycetes</taxon>
        <taxon>Russulales</taxon>
        <taxon>Bondarzewiaceae</taxon>
        <taxon>Heterobasidion</taxon>
        <taxon>Heterobasidion annosum species complex</taxon>
    </lineage>
</organism>
<feature type="compositionally biased region" description="Low complexity" evidence="3">
    <location>
        <begin position="1289"/>
        <end position="1303"/>
    </location>
</feature>
<sequence>MAPDGSFVETSSGTVARELKKRYDRHLGVGKSVRSPYAITAFVNQHGKQMFRVGNRDLSAPAAAGEEAQSAQQQPLVHPQKSPPSSRSDRRSTRRSRMSMHSFLPPSMFPLVNRSGDTAAKAFASDGPRSPPTRKLRKTRSNPQLSAPPVVSPDCPPDKPPVHTGRAHSHSVTGADMPRLPSVLIEVQQPPRGDVFSEVMQWTTAPSSPYSSSASSSRSLQQLTDENGKSATPAVIMHPFGVGVSFDSPSRRPDSTLILPHMLREMQSFESGLTARADPISRAIRPSFLPPLGPLSTTHTIDELPPRNEDSPITPSSPIPASFISQPPAPDPSYLPTVETLMHTRYSTEVFDVLQTYRGLPLLDKISSDSMETTVIKMSLNANNTAAPRDDPRFVIWGDVYPDPDDFLVAQSNRTDASSRSGRRSGKGRDLQAEGNPDIHVSSAEGPQKVLVAATIERWLAQLTSELNYDELLIFFLTYRTYISAVDLCHLLICRFHWALGQPTSDHDEVVRRIVRVRSFVAMRYWLLTFFVIDFMPNRDLRLLLASWLNTLKRDPVLQKHNDAPSIVRKLISVVRECQEVHARRGRPSASTGYSNGSSASTAIELPRKSLANDDTDLDLDFFTDYTTSSTLANGGFPAANNPNNLAILQPHHRAILQHLPSTSAMPSLPIATQATLPVHQNAISRALVRTIGRLGRWKRVLNSRSHVSVPHGTVDDVSAFDLELNATGDLLTVRGGVEQYLKMIEAASVEADDAQPLGDIAEGSDESADTNGVVPPQPDSEDSEQVHVSFRPSAPARRSTSSSGSSDYGEPISPGRSEQPIFAERNGQQQGWSMDIASIDDLDQLSDSSSEHEPTAPPGLMKPTRRLPLRRDFEFVHRNRDSVSSMGLTSHESIMSGPTSSVASDASTNGGLGNTIQQWQVNAIVDSLTDDEEMGDVEDALRRLEGQMNPQERRAKESKVDNWIKTIRNRMDTGDHTDEAPRFSLEGSPETETDEVSLTDGDGSASVAGSSSSAHSDQSSASEARSTMEGVTPTSTRLMKAAPVHTVSSVDAKPLVEDVVPIEILRSRVPTSPSLSAKSASIAVPTVLHLPSTKFASSQPRLHRSFVLGFGASELAQHFSMIDRELFLGVKFEELTSDNWVGGYNEADILDWGQFLKDRARWKAEGRGGYKTSALIAARGRFNLIANFVLSEVVLTHPAERPALVGKFIRIAWKCYNFNNYSTLVAIIAGLRSEWVTKAMGKSWHRVNVYNQRMFKDLTSFTDGANHFVHIRNAVAAMSEVKASAAGTEDAASSARSSTRSKAASESKPTKPPACIPFLGIYLSQLYRFSKLPDLIDPTAPNEAVGIDPSSGNFNAPAHPEVFDSLTPLPNAMQLEPLINVQKQRLIAGAVKDLVAGQHLASRVQFSIDRKLFQRCLRLRGLTQETLSRAYAMYPG</sequence>
<dbReference type="Gene3D" id="1.20.870.10">
    <property type="entry name" value="Son of sevenless (SoS) protein Chain: S domain 1"/>
    <property type="match status" value="1"/>
</dbReference>
<feature type="region of interest" description="Disordered" evidence="3">
    <location>
        <begin position="411"/>
        <end position="442"/>
    </location>
</feature>
<dbReference type="PANTHER" id="PTHR23113:SF368">
    <property type="entry name" value="CELL DIVISION CONTROL PROTEIN 25"/>
    <property type="match status" value="1"/>
</dbReference>
<evidence type="ECO:0000256" key="2">
    <source>
        <dbReference type="PROSITE-ProRule" id="PRU00168"/>
    </source>
</evidence>
<evidence type="ECO:0000313" key="7">
    <source>
        <dbReference type="Proteomes" id="UP000030671"/>
    </source>
</evidence>
<dbReference type="GeneID" id="20672271"/>
<dbReference type="Gene3D" id="1.10.840.10">
    <property type="entry name" value="Ras guanine-nucleotide exchange factors catalytic domain"/>
    <property type="match status" value="1"/>
</dbReference>
<dbReference type="InterPro" id="IPR023578">
    <property type="entry name" value="Ras_GEF_dom_sf"/>
</dbReference>
<accession>W4K1V6</accession>
<evidence type="ECO:0000313" key="6">
    <source>
        <dbReference type="EMBL" id="ETW79788.1"/>
    </source>
</evidence>
<evidence type="ECO:0008006" key="8">
    <source>
        <dbReference type="Google" id="ProtNLM"/>
    </source>
</evidence>
<dbReference type="SUPFAM" id="SSF48366">
    <property type="entry name" value="Ras GEF"/>
    <property type="match status" value="1"/>
</dbReference>
<keyword evidence="7" id="KW-1185">Reference proteome</keyword>
<feature type="region of interest" description="Disordered" evidence="3">
    <location>
        <begin position="754"/>
        <end position="820"/>
    </location>
</feature>
<dbReference type="SMART" id="SM00147">
    <property type="entry name" value="RasGEF"/>
    <property type="match status" value="1"/>
</dbReference>
<evidence type="ECO:0000259" key="5">
    <source>
        <dbReference type="PROSITE" id="PS50212"/>
    </source>
</evidence>
<dbReference type="InterPro" id="IPR000651">
    <property type="entry name" value="Ras-like_Gua-exchang_fac_N"/>
</dbReference>
<dbReference type="OrthoDB" id="10254377at2759"/>
<feature type="domain" description="Ras-GEF" evidence="4">
    <location>
        <begin position="1112"/>
        <end position="1437"/>
    </location>
</feature>
<feature type="compositionally biased region" description="Low complexity" evidence="3">
    <location>
        <begin position="1001"/>
        <end position="1025"/>
    </location>
</feature>
<feature type="region of interest" description="Disordered" evidence="3">
    <location>
        <begin position="845"/>
        <end position="865"/>
    </location>
</feature>
<reference evidence="6 7" key="1">
    <citation type="journal article" date="2012" name="New Phytol.">
        <title>Insight into trade-off between wood decay and parasitism from the genome of a fungal forest pathogen.</title>
        <authorList>
            <person name="Olson A."/>
            <person name="Aerts A."/>
            <person name="Asiegbu F."/>
            <person name="Belbahri L."/>
            <person name="Bouzid O."/>
            <person name="Broberg A."/>
            <person name="Canback B."/>
            <person name="Coutinho P.M."/>
            <person name="Cullen D."/>
            <person name="Dalman K."/>
            <person name="Deflorio G."/>
            <person name="van Diepen L.T."/>
            <person name="Dunand C."/>
            <person name="Duplessis S."/>
            <person name="Durling M."/>
            <person name="Gonthier P."/>
            <person name="Grimwood J."/>
            <person name="Fossdal C.G."/>
            <person name="Hansson D."/>
            <person name="Henrissat B."/>
            <person name="Hietala A."/>
            <person name="Himmelstrand K."/>
            <person name="Hoffmeister D."/>
            <person name="Hogberg N."/>
            <person name="James T.Y."/>
            <person name="Karlsson M."/>
            <person name="Kohler A."/>
            <person name="Kues U."/>
            <person name="Lee Y.H."/>
            <person name="Lin Y.C."/>
            <person name="Lind M."/>
            <person name="Lindquist E."/>
            <person name="Lombard V."/>
            <person name="Lucas S."/>
            <person name="Lunden K."/>
            <person name="Morin E."/>
            <person name="Murat C."/>
            <person name="Park J."/>
            <person name="Raffaello T."/>
            <person name="Rouze P."/>
            <person name="Salamov A."/>
            <person name="Schmutz J."/>
            <person name="Solheim H."/>
            <person name="Stahlberg J."/>
            <person name="Velez H."/>
            <person name="de Vries R.P."/>
            <person name="Wiebenga A."/>
            <person name="Woodward S."/>
            <person name="Yakovlev I."/>
            <person name="Garbelotto M."/>
            <person name="Martin F."/>
            <person name="Grigoriev I.V."/>
            <person name="Stenlid J."/>
        </authorList>
    </citation>
    <scope>NUCLEOTIDE SEQUENCE [LARGE SCALE GENOMIC DNA]</scope>
    <source>
        <strain evidence="6 7">TC 32-1</strain>
    </source>
</reference>
<dbReference type="Pfam" id="PF00618">
    <property type="entry name" value="RasGEF_N"/>
    <property type="match status" value="1"/>
</dbReference>
<feature type="compositionally biased region" description="Basic and acidic residues" evidence="3">
    <location>
        <begin position="970"/>
        <end position="982"/>
    </location>
</feature>
<proteinExistence type="predicted"/>
<dbReference type="InterPro" id="IPR001895">
    <property type="entry name" value="RASGEF_cat_dom"/>
</dbReference>